<sequence length="180" mass="20252">MASSSSPASTPLASLAAVQKLNWDFYSFFRIDYPNKDQTQPGKSRKTLGRREYVCINCTNRWSSRYPNNAIQHAHSQHLRLVRASEASRSSQASTKTSLDSFVVTRSSDSGLRNAFNAQRYSEAIVGLLTRRRVSFSAVEWDEMKDLALACNPAIEDLLITSRNRAMRIIDANFALTLNQ</sequence>
<keyword evidence="2" id="KW-1185">Reference proteome</keyword>
<dbReference type="AlphaFoldDB" id="A0A2V1CWE0"/>
<gene>
    <name evidence="1" type="ORF">DM02DRAFT_665653</name>
</gene>
<accession>A0A2V1CWE0</accession>
<evidence type="ECO:0008006" key="3">
    <source>
        <dbReference type="Google" id="ProtNLM"/>
    </source>
</evidence>
<reference evidence="1 2" key="1">
    <citation type="journal article" date="2018" name="Sci. Rep.">
        <title>Comparative genomics provides insights into the lifestyle and reveals functional heterogeneity of dark septate endophytic fungi.</title>
        <authorList>
            <person name="Knapp D.G."/>
            <person name="Nemeth J.B."/>
            <person name="Barry K."/>
            <person name="Hainaut M."/>
            <person name="Henrissat B."/>
            <person name="Johnson J."/>
            <person name="Kuo A."/>
            <person name="Lim J.H.P."/>
            <person name="Lipzen A."/>
            <person name="Nolan M."/>
            <person name="Ohm R.A."/>
            <person name="Tamas L."/>
            <person name="Grigoriev I.V."/>
            <person name="Spatafora J.W."/>
            <person name="Nagy L.G."/>
            <person name="Kovacs G.M."/>
        </authorList>
    </citation>
    <scope>NUCLEOTIDE SEQUENCE [LARGE SCALE GENOMIC DNA]</scope>
    <source>
        <strain evidence="1 2">DSE2036</strain>
    </source>
</reference>
<organism evidence="1 2">
    <name type="scientific">Periconia macrospinosa</name>
    <dbReference type="NCBI Taxonomy" id="97972"/>
    <lineage>
        <taxon>Eukaryota</taxon>
        <taxon>Fungi</taxon>
        <taxon>Dikarya</taxon>
        <taxon>Ascomycota</taxon>
        <taxon>Pezizomycotina</taxon>
        <taxon>Dothideomycetes</taxon>
        <taxon>Pleosporomycetidae</taxon>
        <taxon>Pleosporales</taxon>
        <taxon>Massarineae</taxon>
        <taxon>Periconiaceae</taxon>
        <taxon>Periconia</taxon>
    </lineage>
</organism>
<dbReference type="OrthoDB" id="3791344at2759"/>
<proteinExistence type="predicted"/>
<evidence type="ECO:0000313" key="2">
    <source>
        <dbReference type="Proteomes" id="UP000244855"/>
    </source>
</evidence>
<evidence type="ECO:0000313" key="1">
    <source>
        <dbReference type="EMBL" id="PVH90030.1"/>
    </source>
</evidence>
<name>A0A2V1CWE0_9PLEO</name>
<protein>
    <recommendedName>
        <fullName evidence="3">BED-type domain-containing protein</fullName>
    </recommendedName>
</protein>
<dbReference type="EMBL" id="KZ806841">
    <property type="protein sequence ID" value="PVH90030.1"/>
    <property type="molecule type" value="Genomic_DNA"/>
</dbReference>
<dbReference type="Proteomes" id="UP000244855">
    <property type="component" value="Unassembled WGS sequence"/>
</dbReference>